<feature type="transmembrane region" description="Helical" evidence="1">
    <location>
        <begin position="74"/>
        <end position="96"/>
    </location>
</feature>
<keyword evidence="1" id="KW-0472">Membrane</keyword>
<evidence type="ECO:0000313" key="3">
    <source>
        <dbReference type="Proteomes" id="UP001176940"/>
    </source>
</evidence>
<reference evidence="2" key="1">
    <citation type="submission" date="2023-07" db="EMBL/GenBank/DDBJ databases">
        <authorList>
            <person name="Stuckert A."/>
        </authorList>
    </citation>
    <scope>NUCLEOTIDE SEQUENCE</scope>
</reference>
<keyword evidence="1" id="KW-1133">Transmembrane helix</keyword>
<comment type="caution">
    <text evidence="2">The sequence shown here is derived from an EMBL/GenBank/DDBJ whole genome shotgun (WGS) entry which is preliminary data.</text>
</comment>
<keyword evidence="1" id="KW-0812">Transmembrane</keyword>
<gene>
    <name evidence="2" type="ORF">RIMI_LOCUS961661</name>
</gene>
<sequence>MYIIISVIKYYHWHMRTRVSLHNELFDHTAAAAQVMSELRWIKSLEVGRSPRNIKLWRNVSFGKLQPGFFMSRAFFFPYVSPGVLVMTTIIGHSVLAAHLHDNWLIIC</sequence>
<protein>
    <submittedName>
        <fullName evidence="2">Uncharacterized protein</fullName>
    </submittedName>
</protein>
<name>A0ABN9KSL6_9NEOB</name>
<evidence type="ECO:0000313" key="2">
    <source>
        <dbReference type="EMBL" id="CAJ0919210.1"/>
    </source>
</evidence>
<proteinExistence type="predicted"/>
<accession>A0ABN9KSL6</accession>
<dbReference type="EMBL" id="CAUEEQ010001214">
    <property type="protein sequence ID" value="CAJ0919210.1"/>
    <property type="molecule type" value="Genomic_DNA"/>
</dbReference>
<organism evidence="2 3">
    <name type="scientific">Ranitomeya imitator</name>
    <name type="common">mimic poison frog</name>
    <dbReference type="NCBI Taxonomy" id="111125"/>
    <lineage>
        <taxon>Eukaryota</taxon>
        <taxon>Metazoa</taxon>
        <taxon>Chordata</taxon>
        <taxon>Craniata</taxon>
        <taxon>Vertebrata</taxon>
        <taxon>Euteleostomi</taxon>
        <taxon>Amphibia</taxon>
        <taxon>Batrachia</taxon>
        <taxon>Anura</taxon>
        <taxon>Neobatrachia</taxon>
        <taxon>Hyloidea</taxon>
        <taxon>Dendrobatidae</taxon>
        <taxon>Dendrobatinae</taxon>
        <taxon>Ranitomeya</taxon>
    </lineage>
</organism>
<dbReference type="Proteomes" id="UP001176940">
    <property type="component" value="Unassembled WGS sequence"/>
</dbReference>
<evidence type="ECO:0000256" key="1">
    <source>
        <dbReference type="SAM" id="Phobius"/>
    </source>
</evidence>
<keyword evidence="3" id="KW-1185">Reference proteome</keyword>